<dbReference type="EMBL" id="JAMBOP010000025">
    <property type="protein sequence ID" value="MCM3737591.1"/>
    <property type="molecule type" value="Genomic_DNA"/>
</dbReference>
<organism evidence="1 2">
    <name type="scientific">Bacillus cytotoxicus</name>
    <dbReference type="NCBI Taxonomy" id="580165"/>
    <lineage>
        <taxon>Bacteria</taxon>
        <taxon>Bacillati</taxon>
        <taxon>Bacillota</taxon>
        <taxon>Bacilli</taxon>
        <taxon>Bacillales</taxon>
        <taxon>Bacillaceae</taxon>
        <taxon>Bacillus</taxon>
        <taxon>Bacillus cereus group</taxon>
    </lineage>
</organism>
<reference evidence="1" key="1">
    <citation type="submission" date="2022-05" db="EMBL/GenBank/DDBJ databases">
        <title>Comparative Genomics of Spacecraft Associated Microbes.</title>
        <authorList>
            <person name="Tran M.T."/>
            <person name="Wright A."/>
            <person name="Seuylemezian A."/>
            <person name="Eisen J."/>
            <person name="Coil D."/>
        </authorList>
    </citation>
    <scope>NUCLEOTIDE SEQUENCE</scope>
    <source>
        <strain evidence="1">FAIRING 10M-2.2</strain>
    </source>
</reference>
<evidence type="ECO:0000313" key="1">
    <source>
        <dbReference type="EMBL" id="MCM3737591.1"/>
    </source>
</evidence>
<comment type="caution">
    <text evidence="1">The sequence shown here is derived from an EMBL/GenBank/DDBJ whole genome shotgun (WGS) entry which is preliminary data.</text>
</comment>
<proteinExistence type="predicted"/>
<name>A0ACC6A9K6_9BACI</name>
<keyword evidence="2" id="KW-1185">Reference proteome</keyword>
<gene>
    <name evidence="1" type="ORF">M3215_17760</name>
</gene>
<sequence length="244" mass="28020">MPIREREQFVQISGVKLFTKLYGEKTDKPTIVMDAGYGDYSKAWNAIITEVSLLTEVLIYDRAGLGNSEKSPNPRTSQQMVEELNQLLIKMKIHPPYILVGHSFGGVNMRIYATKYPHNVAALLLVDSTPEDYKERFLPTMSKKFQQAYNNQFIHESTYDEFTASLKQLKQTKQQLNVPLIVLSAGKKDHYSKKSQELWNEMQKEILEISTKSELIIAEDSAHYIQNDEPFVVIDAMQRLLNSL</sequence>
<accession>A0ACC6A9K6</accession>
<keyword evidence="1" id="KW-0378">Hydrolase</keyword>
<protein>
    <submittedName>
        <fullName evidence="1">Alpha/beta hydrolase</fullName>
    </submittedName>
</protein>
<evidence type="ECO:0000313" key="2">
    <source>
        <dbReference type="Proteomes" id="UP001202289"/>
    </source>
</evidence>
<dbReference type="Proteomes" id="UP001202289">
    <property type="component" value="Unassembled WGS sequence"/>
</dbReference>